<dbReference type="InterPro" id="IPR036108">
    <property type="entry name" value="4pyrrol_syn_uPrphyn_synt_sf"/>
</dbReference>
<dbReference type="GO" id="GO:0006785">
    <property type="term" value="P:heme B biosynthetic process"/>
    <property type="evidence" value="ECO:0007669"/>
    <property type="project" value="UniProtKB-ARBA"/>
</dbReference>
<evidence type="ECO:0000256" key="1">
    <source>
        <dbReference type="ARBA" id="ARBA00004772"/>
    </source>
</evidence>
<protein>
    <recommendedName>
        <fullName evidence="9">Uroporphyrinogen-III synthase</fullName>
        <ecNumber evidence="3">4.2.1.75</ecNumber>
    </recommendedName>
    <alternativeName>
        <fullName evidence="8">Hydroxymethylbilane hydrolyase [cyclizing]</fullName>
    </alternativeName>
    <alternativeName>
        <fullName evidence="7">Uroporphyrinogen-III cosynthase</fullName>
    </alternativeName>
</protein>
<sequence length="229" mass="25306">MAGKIVLLFRAPKEHGEDLFEVALQAEGYITHNVPVLEFQFMNLDRLAACLQCWESYQAVVFTSQRAVEATVKAQSLAKCLNTGEAMNTNLQCFVVGESTSKAACEAGFKPQGAGSGNAENLADYITKSLLKPGKPLLYPCGNLRRDTLSCKLKVAGFSLEEIEVYKTVKSSHIKEEIEAVLHKVGSPDYAVFFSPSGVQCTVDLLKDDTLSLKHAKKRKCYYWLKDQN</sequence>
<dbReference type="InterPro" id="IPR003754">
    <property type="entry name" value="4pyrrol_synth_uPrphyn_synth"/>
</dbReference>
<dbReference type="FunFam" id="3.40.50.10090:FF:000003">
    <property type="entry name" value="uroporphyrinogen-III synthase"/>
    <property type="match status" value="1"/>
</dbReference>
<evidence type="ECO:0000256" key="7">
    <source>
        <dbReference type="ARBA" id="ARBA00031702"/>
    </source>
</evidence>
<evidence type="ECO:0000256" key="5">
    <source>
        <dbReference type="ARBA" id="ARBA00023239"/>
    </source>
</evidence>
<proteinExistence type="inferred from homology"/>
<evidence type="ECO:0000256" key="2">
    <source>
        <dbReference type="ARBA" id="ARBA00008133"/>
    </source>
</evidence>
<keyword evidence="4" id="KW-0350">Heme biosynthesis</keyword>
<dbReference type="AlphaFoldDB" id="A0A9D4EXD5"/>
<dbReference type="InterPro" id="IPR039793">
    <property type="entry name" value="UROS/Hem4"/>
</dbReference>
<evidence type="ECO:0000256" key="10">
    <source>
        <dbReference type="ARBA" id="ARBA00048617"/>
    </source>
</evidence>
<accession>A0A9D4EXD5</accession>
<dbReference type="Gene3D" id="3.40.50.10090">
    <property type="match status" value="2"/>
</dbReference>
<dbReference type="EMBL" id="JAIWYP010000008">
    <property type="protein sequence ID" value="KAH3788485.1"/>
    <property type="molecule type" value="Genomic_DNA"/>
</dbReference>
<keyword evidence="6" id="KW-0627">Porphyrin biosynthesis</keyword>
<dbReference type="SUPFAM" id="SSF69618">
    <property type="entry name" value="HemD-like"/>
    <property type="match status" value="1"/>
</dbReference>
<dbReference type="PANTHER" id="PTHR12390">
    <property type="entry name" value="UROPORPHYRINOGEN III SYNTHASE"/>
    <property type="match status" value="1"/>
</dbReference>
<comment type="similarity">
    <text evidence="2">Belongs to the uroporphyrinogen-III synthase family.</text>
</comment>
<evidence type="ECO:0000256" key="11">
    <source>
        <dbReference type="ARBA" id="ARBA00060039"/>
    </source>
</evidence>
<dbReference type="GO" id="GO:0004852">
    <property type="term" value="F:uroporphyrinogen-III synthase activity"/>
    <property type="evidence" value="ECO:0007669"/>
    <property type="project" value="UniProtKB-EC"/>
</dbReference>
<dbReference type="CDD" id="cd06578">
    <property type="entry name" value="HemD"/>
    <property type="match status" value="1"/>
</dbReference>
<evidence type="ECO:0000256" key="3">
    <source>
        <dbReference type="ARBA" id="ARBA00013109"/>
    </source>
</evidence>
<evidence type="ECO:0000313" key="14">
    <source>
        <dbReference type="Proteomes" id="UP000828390"/>
    </source>
</evidence>
<dbReference type="GO" id="GO:0006780">
    <property type="term" value="P:uroporphyrinogen III biosynthetic process"/>
    <property type="evidence" value="ECO:0007669"/>
    <property type="project" value="InterPro"/>
</dbReference>
<comment type="pathway">
    <text evidence="1">Porphyrin-containing compound metabolism; protoporphyrin-IX biosynthesis; coproporphyrinogen-III from 5-aminolevulinate: step 3/4.</text>
</comment>
<keyword evidence="14" id="KW-1185">Reference proteome</keyword>
<dbReference type="GO" id="GO:0005829">
    <property type="term" value="C:cytosol"/>
    <property type="evidence" value="ECO:0007669"/>
    <property type="project" value="TreeGrafter"/>
</dbReference>
<keyword evidence="5" id="KW-0456">Lyase</keyword>
<dbReference type="EC" id="4.2.1.75" evidence="3"/>
<dbReference type="PANTHER" id="PTHR12390:SF0">
    <property type="entry name" value="UROPORPHYRINOGEN-III SYNTHASE"/>
    <property type="match status" value="1"/>
</dbReference>
<comment type="caution">
    <text evidence="13">The sequence shown here is derived from an EMBL/GenBank/DDBJ whole genome shotgun (WGS) entry which is preliminary data.</text>
</comment>
<comment type="catalytic activity">
    <reaction evidence="10">
        <text>hydroxymethylbilane = uroporphyrinogen III + H2O</text>
        <dbReference type="Rhea" id="RHEA:18965"/>
        <dbReference type="ChEBI" id="CHEBI:15377"/>
        <dbReference type="ChEBI" id="CHEBI:57308"/>
        <dbReference type="ChEBI" id="CHEBI:57845"/>
        <dbReference type="EC" id="4.2.1.75"/>
    </reaction>
</comment>
<reference evidence="13" key="1">
    <citation type="journal article" date="2019" name="bioRxiv">
        <title>The Genome of the Zebra Mussel, Dreissena polymorpha: A Resource for Invasive Species Research.</title>
        <authorList>
            <person name="McCartney M.A."/>
            <person name="Auch B."/>
            <person name="Kono T."/>
            <person name="Mallez S."/>
            <person name="Zhang Y."/>
            <person name="Obille A."/>
            <person name="Becker A."/>
            <person name="Abrahante J.E."/>
            <person name="Garbe J."/>
            <person name="Badalamenti J.P."/>
            <person name="Herman A."/>
            <person name="Mangelson H."/>
            <person name="Liachko I."/>
            <person name="Sullivan S."/>
            <person name="Sone E.D."/>
            <person name="Koren S."/>
            <person name="Silverstein K.A.T."/>
            <person name="Beckman K.B."/>
            <person name="Gohl D.M."/>
        </authorList>
    </citation>
    <scope>NUCLEOTIDE SEQUENCE</scope>
    <source>
        <strain evidence="13">Duluth1</strain>
        <tissue evidence="13">Whole animal</tissue>
    </source>
</reference>
<name>A0A9D4EXD5_DREPO</name>
<dbReference type="Proteomes" id="UP000828390">
    <property type="component" value="Unassembled WGS sequence"/>
</dbReference>
<evidence type="ECO:0000256" key="9">
    <source>
        <dbReference type="ARBA" id="ARBA00040167"/>
    </source>
</evidence>
<dbReference type="Pfam" id="PF02602">
    <property type="entry name" value="HEM4"/>
    <property type="match status" value="1"/>
</dbReference>
<evidence type="ECO:0000256" key="6">
    <source>
        <dbReference type="ARBA" id="ARBA00023244"/>
    </source>
</evidence>
<evidence type="ECO:0000256" key="4">
    <source>
        <dbReference type="ARBA" id="ARBA00023133"/>
    </source>
</evidence>
<comment type="function">
    <text evidence="11">Catalyzes cyclization of the linear tetrapyrrole, hydroxymethylbilane, to the macrocyclic uroporphyrinogen III, the branch point for the various sub-pathways leading to the wide diversity of porphyrins. Porphyrins act as cofactors for a multitude of enzymes that perform a variety of processes within the cell such as methionine synthesis (vitamin B12) or oxygen transport (heme).</text>
</comment>
<feature type="domain" description="Tetrapyrrole biosynthesis uroporphyrinogen III synthase" evidence="12">
    <location>
        <begin position="21"/>
        <end position="215"/>
    </location>
</feature>
<organism evidence="13 14">
    <name type="scientific">Dreissena polymorpha</name>
    <name type="common">Zebra mussel</name>
    <name type="synonym">Mytilus polymorpha</name>
    <dbReference type="NCBI Taxonomy" id="45954"/>
    <lineage>
        <taxon>Eukaryota</taxon>
        <taxon>Metazoa</taxon>
        <taxon>Spiralia</taxon>
        <taxon>Lophotrochozoa</taxon>
        <taxon>Mollusca</taxon>
        <taxon>Bivalvia</taxon>
        <taxon>Autobranchia</taxon>
        <taxon>Heteroconchia</taxon>
        <taxon>Euheterodonta</taxon>
        <taxon>Imparidentia</taxon>
        <taxon>Neoheterodontei</taxon>
        <taxon>Myida</taxon>
        <taxon>Dreissenoidea</taxon>
        <taxon>Dreissenidae</taxon>
        <taxon>Dreissena</taxon>
    </lineage>
</organism>
<evidence type="ECO:0000256" key="8">
    <source>
        <dbReference type="ARBA" id="ARBA00032649"/>
    </source>
</evidence>
<evidence type="ECO:0000313" key="13">
    <source>
        <dbReference type="EMBL" id="KAH3788485.1"/>
    </source>
</evidence>
<reference evidence="13" key="2">
    <citation type="submission" date="2020-11" db="EMBL/GenBank/DDBJ databases">
        <authorList>
            <person name="McCartney M.A."/>
            <person name="Auch B."/>
            <person name="Kono T."/>
            <person name="Mallez S."/>
            <person name="Becker A."/>
            <person name="Gohl D.M."/>
            <person name="Silverstein K.A.T."/>
            <person name="Koren S."/>
            <person name="Bechman K.B."/>
            <person name="Herman A."/>
            <person name="Abrahante J.E."/>
            <person name="Garbe J."/>
        </authorList>
    </citation>
    <scope>NUCLEOTIDE SEQUENCE</scope>
    <source>
        <strain evidence="13">Duluth1</strain>
        <tissue evidence="13">Whole animal</tissue>
    </source>
</reference>
<gene>
    <name evidence="13" type="ORF">DPMN_166629</name>
</gene>
<evidence type="ECO:0000259" key="12">
    <source>
        <dbReference type="Pfam" id="PF02602"/>
    </source>
</evidence>